<dbReference type="GO" id="GO:0005525">
    <property type="term" value="F:GTP binding"/>
    <property type="evidence" value="ECO:0007669"/>
    <property type="project" value="UniProtKB-KW"/>
</dbReference>
<dbReference type="NCBIfam" id="TIGR00231">
    <property type="entry name" value="small_GTP"/>
    <property type="match status" value="1"/>
</dbReference>
<feature type="compositionally biased region" description="Basic and acidic residues" evidence="13">
    <location>
        <begin position="82"/>
        <end position="114"/>
    </location>
</feature>
<dbReference type="PRINTS" id="PR00315">
    <property type="entry name" value="ELONGATNFCT"/>
</dbReference>
<keyword evidence="10" id="KW-0648">Protein biosynthesis</keyword>
<feature type="compositionally biased region" description="Basic residues" evidence="13">
    <location>
        <begin position="271"/>
        <end position="280"/>
    </location>
</feature>
<dbReference type="GeneID" id="20714340"/>
<dbReference type="InterPro" id="IPR036925">
    <property type="entry name" value="TIF_IF2_dom3_sf"/>
</dbReference>
<dbReference type="OrthoDB" id="4928at2759"/>
<dbReference type="SUPFAM" id="SSF50447">
    <property type="entry name" value="Translation proteins"/>
    <property type="match status" value="1"/>
</dbReference>
<dbReference type="Proteomes" id="UP000003786">
    <property type="component" value="Chromosome 2"/>
</dbReference>
<evidence type="ECO:0000256" key="3">
    <source>
        <dbReference type="ARBA" id="ARBA00011986"/>
    </source>
</evidence>
<dbReference type="CDD" id="cd01887">
    <property type="entry name" value="IF2_eIF5B"/>
    <property type="match status" value="1"/>
</dbReference>
<evidence type="ECO:0000256" key="10">
    <source>
        <dbReference type="ARBA" id="ARBA00022917"/>
    </source>
</evidence>
<feature type="compositionally biased region" description="Basic and acidic residues" evidence="13">
    <location>
        <begin position="175"/>
        <end position="221"/>
    </location>
</feature>
<feature type="region of interest" description="Disordered" evidence="13">
    <location>
        <begin position="1"/>
        <end position="328"/>
    </location>
</feature>
<name>J4C7Z4_THEOR</name>
<dbReference type="Pfam" id="PF11987">
    <property type="entry name" value="IF-2"/>
    <property type="match status" value="1"/>
</dbReference>
<dbReference type="FunFam" id="3.40.50.300:FF:000112">
    <property type="entry name" value="Eukaryotic translation initiation factor 5B"/>
    <property type="match status" value="1"/>
</dbReference>
<dbReference type="EC" id="3.6.5.3" evidence="3"/>
<keyword evidence="16" id="KW-1185">Reference proteome</keyword>
<dbReference type="CDD" id="cd03703">
    <property type="entry name" value="aeIF5B_II"/>
    <property type="match status" value="1"/>
</dbReference>
<dbReference type="Gene3D" id="3.40.50.10050">
    <property type="entry name" value="Translation initiation factor IF- 2, domain 3"/>
    <property type="match status" value="1"/>
</dbReference>
<feature type="compositionally biased region" description="Basic and acidic residues" evidence="13">
    <location>
        <begin position="233"/>
        <end position="249"/>
    </location>
</feature>
<dbReference type="RefSeq" id="XP_009690194.1">
    <property type="nucleotide sequence ID" value="XM_009691899.1"/>
</dbReference>
<keyword evidence="6 15" id="KW-0396">Initiation factor</keyword>
<feature type="domain" description="Tr-type G" evidence="14">
    <location>
        <begin position="363"/>
        <end position="583"/>
    </location>
</feature>
<dbReference type="GO" id="GO:0046872">
    <property type="term" value="F:metal ion binding"/>
    <property type="evidence" value="ECO:0007669"/>
    <property type="project" value="UniProtKB-KW"/>
</dbReference>
<dbReference type="GO" id="GO:0003924">
    <property type="term" value="F:GTPase activity"/>
    <property type="evidence" value="ECO:0007669"/>
    <property type="project" value="InterPro"/>
</dbReference>
<comment type="similarity">
    <text evidence="2">Belongs to the TRAFAC class translation factor GTPase superfamily. Classic translation factor GTPase family. IF-2 subfamily.</text>
</comment>
<dbReference type="GO" id="GO:0003743">
    <property type="term" value="F:translation initiation factor activity"/>
    <property type="evidence" value="ECO:0007669"/>
    <property type="project" value="UniProtKB-KW"/>
</dbReference>
<dbReference type="AlphaFoldDB" id="J4C7Z4"/>
<dbReference type="KEGG" id="tot:TOT_020000165"/>
<evidence type="ECO:0000256" key="13">
    <source>
        <dbReference type="SAM" id="MobiDB-lite"/>
    </source>
</evidence>
<proteinExistence type="inferred from homology"/>
<dbReference type="InterPro" id="IPR029459">
    <property type="entry name" value="EFTU-type"/>
</dbReference>
<dbReference type="Gene3D" id="3.40.50.300">
    <property type="entry name" value="P-loop containing nucleotide triphosphate hydrolases"/>
    <property type="match status" value="1"/>
</dbReference>
<dbReference type="FunFam" id="2.40.30.10:FF:000013">
    <property type="entry name" value="eukaryotic translation initiation factor 5B"/>
    <property type="match status" value="1"/>
</dbReference>
<gene>
    <name evidence="15" type="ORF">TOT_020000165</name>
</gene>
<keyword evidence="9" id="KW-0378">Hydrolase</keyword>
<evidence type="ECO:0000256" key="11">
    <source>
        <dbReference type="ARBA" id="ARBA00023134"/>
    </source>
</evidence>
<dbReference type="eggNOG" id="KOG1144">
    <property type="taxonomic scope" value="Eukaryota"/>
</dbReference>
<dbReference type="SUPFAM" id="SSF52540">
    <property type="entry name" value="P-loop containing nucleoside triphosphate hydrolases"/>
    <property type="match status" value="1"/>
</dbReference>
<feature type="compositionally biased region" description="Basic residues" evidence="13">
    <location>
        <begin position="60"/>
        <end position="71"/>
    </location>
</feature>
<keyword evidence="5" id="KW-0963">Cytoplasm</keyword>
<evidence type="ECO:0000256" key="8">
    <source>
        <dbReference type="ARBA" id="ARBA00022741"/>
    </source>
</evidence>
<evidence type="ECO:0000256" key="12">
    <source>
        <dbReference type="ARBA" id="ARBA00032478"/>
    </source>
</evidence>
<evidence type="ECO:0000259" key="14">
    <source>
        <dbReference type="PROSITE" id="PS51722"/>
    </source>
</evidence>
<dbReference type="InterPro" id="IPR000795">
    <property type="entry name" value="T_Tr_GTP-bd_dom"/>
</dbReference>
<evidence type="ECO:0000256" key="5">
    <source>
        <dbReference type="ARBA" id="ARBA00022490"/>
    </source>
</evidence>
<evidence type="ECO:0000313" key="15">
    <source>
        <dbReference type="EMBL" id="BAM39893.1"/>
    </source>
</evidence>
<feature type="compositionally biased region" description="Basic and acidic residues" evidence="13">
    <location>
        <begin position="46"/>
        <end position="59"/>
    </location>
</feature>
<dbReference type="PROSITE" id="PS51722">
    <property type="entry name" value="G_TR_2"/>
    <property type="match status" value="1"/>
</dbReference>
<dbReference type="STRING" id="869250.J4C7Z4"/>
<dbReference type="PANTHER" id="PTHR43381:SF4">
    <property type="entry name" value="EUKARYOTIC TRANSLATION INITIATION FACTOR 5B"/>
    <property type="match status" value="1"/>
</dbReference>
<dbReference type="FunFam" id="3.40.50.10050:FF:000002">
    <property type="entry name" value="Eukaryotic translation initiation factor 5B"/>
    <property type="match status" value="1"/>
</dbReference>
<comment type="subcellular location">
    <subcellularLocation>
        <location evidence="1">Cytoplasm</location>
    </subcellularLocation>
</comment>
<dbReference type="InterPro" id="IPR027417">
    <property type="entry name" value="P-loop_NTPase"/>
</dbReference>
<sequence length="951" mass="107169">MSSSGESDEEVVFQKKPNAFNSLLDDDDDPSSEDDVKVKAKNSTKTIKESPTDDSDKAASKQKGKKKKGKAVKQESDDDEFDKLLADLNSLDKPEAKSESGVESKKDDDDKDGLNEEEGKDAQEVSSKTLKNKLKKEKKKQAKLQKKETQVEEQEVKADTQKKPLSQAAKMAAEVQKRLRELEEQARKEEEERKRIEEEQRRKEEEEERERLAQLEKERLRRKEKRERKKKEGKPVSAKEKVAAERSKLFLEQFGKTVSVEQQSEGVKKPAVTKKPKKLKSAQLEEDESTDSEDEPAVSSEQEDGMGSESDVDNWEELEEKEKKPKVQKQTVVKYKKENLMKSTKINIVLDVNQDDHDDVYDYRSPVCCVLGHVDTGKTKLLDKIRRSNVQNAEAGGITQQIGATFFPKEMLDSHCHKIDEDLCVKAPGLLIIDTPGHESFNNLRARGSSLCDIAILVVDIMHGLEPQTIESINLLKARKCYFVIALNKVDRIYNWKPNPWMTFRESLEKQPSESKSEFEDRTNQIMLELSEKGLNSKLYWENDNIKKNVSICPTSAITGEGISDLLYLLVQLTQLLMTKRLTFSQKLKCTVLEVKTIEGLGVTVDVILLDGVLREGDKIVLCGLSGPIVTNIRTLLTPQPLSELRVKGEYIKHTMIKAAMSVKIVANGLEDTVAGTELFVVGDADDVDELCNEVMSDMSSIFDCIDRTGVGVYVMASTLGSLEALLHFLNDKKIKIFGVNIGPVQKKDVKKASIMREKGHPEYSTILAFDIKVTPDAEKEAELLGVKLLTADIIYHLLDSFLAYMEAMQEAKKQEQIQNVVFPCELTIIPHCVFNKKNPFVFGVHVDAGILKPNTPLVAITKSNQIDIGVVASLEHNKKPVEDGKKGQEICIKVVGDPNIAFGRHFDHTAKIYSKITRDSIDTLKEYFREDVPMDGWKLVAHLKKVFNIF</sequence>
<dbReference type="SUPFAM" id="SSF52156">
    <property type="entry name" value="Initiation factor IF2/eIF5b, domain 3"/>
    <property type="match status" value="1"/>
</dbReference>
<feature type="compositionally biased region" description="Basic and acidic residues" evidence="13">
    <location>
        <begin position="145"/>
        <end position="162"/>
    </location>
</feature>
<evidence type="ECO:0000256" key="9">
    <source>
        <dbReference type="ARBA" id="ARBA00022801"/>
    </source>
</evidence>
<dbReference type="NCBIfam" id="NF003078">
    <property type="entry name" value="PRK04004.1"/>
    <property type="match status" value="1"/>
</dbReference>
<feature type="compositionally biased region" description="Basic residues" evidence="13">
    <location>
        <begin position="130"/>
        <end position="144"/>
    </location>
</feature>
<evidence type="ECO:0000256" key="1">
    <source>
        <dbReference type="ARBA" id="ARBA00004496"/>
    </source>
</evidence>
<dbReference type="Gene3D" id="2.40.30.10">
    <property type="entry name" value="Translation factors"/>
    <property type="match status" value="2"/>
</dbReference>
<feature type="compositionally biased region" description="Acidic residues" evidence="13">
    <location>
        <begin position="24"/>
        <end position="33"/>
    </location>
</feature>
<dbReference type="InterPro" id="IPR023115">
    <property type="entry name" value="TIF_IF2_dom3"/>
</dbReference>
<keyword evidence="7" id="KW-0479">Metal-binding</keyword>
<dbReference type="VEuPathDB" id="PiroplasmaDB:TOT_020000165"/>
<accession>J4C7Z4</accession>
<keyword evidence="8" id="KW-0547">Nucleotide-binding</keyword>
<feature type="compositionally biased region" description="Acidic residues" evidence="13">
    <location>
        <begin position="284"/>
        <end position="319"/>
    </location>
</feature>
<reference evidence="15 16" key="1">
    <citation type="journal article" date="2012" name="MBio">
        <title>Comparative genome analysis of three eukaryotic parasites with differing abilities to transform leukocytes reveals key mediators of Theileria-induced leukocyte transformation.</title>
        <authorList>
            <person name="Hayashida K."/>
            <person name="Hara Y."/>
            <person name="Abe T."/>
            <person name="Yamasaki C."/>
            <person name="Toyoda A."/>
            <person name="Kosuge T."/>
            <person name="Suzuki Y."/>
            <person name="Sato Y."/>
            <person name="Kawashima S."/>
            <person name="Katayama T."/>
            <person name="Wakaguri H."/>
            <person name="Inoue N."/>
            <person name="Homma K."/>
            <person name="Tada-Umezaki M."/>
            <person name="Yagi Y."/>
            <person name="Fujii Y."/>
            <person name="Habara T."/>
            <person name="Kanehisa M."/>
            <person name="Watanabe H."/>
            <person name="Ito K."/>
            <person name="Gojobori T."/>
            <person name="Sugawara H."/>
            <person name="Imanishi T."/>
            <person name="Weir W."/>
            <person name="Gardner M."/>
            <person name="Pain A."/>
            <person name="Shiels B."/>
            <person name="Hattori M."/>
            <person name="Nene V."/>
            <person name="Sugimoto C."/>
        </authorList>
    </citation>
    <scope>NUCLEOTIDE SEQUENCE [LARGE SCALE GENOMIC DNA]</scope>
    <source>
        <strain evidence="15 16">Shintoku</strain>
    </source>
</reference>
<dbReference type="GO" id="GO:0005739">
    <property type="term" value="C:mitochondrion"/>
    <property type="evidence" value="ECO:0007669"/>
    <property type="project" value="TreeGrafter"/>
</dbReference>
<dbReference type="InterPro" id="IPR009000">
    <property type="entry name" value="Transl_B-barrel_sf"/>
</dbReference>
<evidence type="ECO:0000256" key="2">
    <source>
        <dbReference type="ARBA" id="ARBA00007733"/>
    </source>
</evidence>
<protein>
    <recommendedName>
        <fullName evidence="4">Eukaryotic translation initiation factor 5B</fullName>
        <ecNumber evidence="3">3.6.5.3</ecNumber>
    </recommendedName>
    <alternativeName>
        <fullName evidence="12">Translation initiation factor IF-2</fullName>
    </alternativeName>
</protein>
<dbReference type="EMBL" id="AP011947">
    <property type="protein sequence ID" value="BAM39893.1"/>
    <property type="molecule type" value="Genomic_DNA"/>
</dbReference>
<dbReference type="Pfam" id="PF14578">
    <property type="entry name" value="GTP_EFTU_D4"/>
    <property type="match status" value="1"/>
</dbReference>
<evidence type="ECO:0000256" key="4">
    <source>
        <dbReference type="ARBA" id="ARBA00013824"/>
    </source>
</evidence>
<evidence type="ECO:0000256" key="7">
    <source>
        <dbReference type="ARBA" id="ARBA00022723"/>
    </source>
</evidence>
<dbReference type="InterPro" id="IPR005225">
    <property type="entry name" value="Small_GTP-bd"/>
</dbReference>
<keyword evidence="11" id="KW-0342">GTP-binding</keyword>
<feature type="compositionally biased region" description="Acidic residues" evidence="13">
    <location>
        <begin position="1"/>
        <end position="11"/>
    </location>
</feature>
<evidence type="ECO:0000256" key="6">
    <source>
        <dbReference type="ARBA" id="ARBA00022540"/>
    </source>
</evidence>
<evidence type="ECO:0000313" key="16">
    <source>
        <dbReference type="Proteomes" id="UP000003786"/>
    </source>
</evidence>
<feature type="compositionally biased region" description="Basic residues" evidence="13">
    <location>
        <begin position="222"/>
        <end position="232"/>
    </location>
</feature>
<dbReference type="OMA" id="FRQSKPA"/>
<organism evidence="15 16">
    <name type="scientific">Theileria orientalis strain Shintoku</name>
    <dbReference type="NCBI Taxonomy" id="869250"/>
    <lineage>
        <taxon>Eukaryota</taxon>
        <taxon>Sar</taxon>
        <taxon>Alveolata</taxon>
        <taxon>Apicomplexa</taxon>
        <taxon>Aconoidasida</taxon>
        <taxon>Piroplasmida</taxon>
        <taxon>Theileriidae</taxon>
        <taxon>Theileria</taxon>
    </lineage>
</organism>
<dbReference type="Pfam" id="PF00009">
    <property type="entry name" value="GTP_EFTU"/>
    <property type="match status" value="1"/>
</dbReference>
<dbReference type="InterPro" id="IPR015760">
    <property type="entry name" value="TIF_IF2"/>
</dbReference>
<dbReference type="PANTHER" id="PTHR43381">
    <property type="entry name" value="TRANSLATION INITIATION FACTOR IF-2-RELATED"/>
    <property type="match status" value="1"/>
</dbReference>